<reference evidence="1 2" key="1">
    <citation type="submission" date="2018-06" db="EMBL/GenBank/DDBJ databases">
        <title>The draft genome sequence of Crocinitomix sp. SM1701.</title>
        <authorList>
            <person name="Zhang X."/>
        </authorList>
    </citation>
    <scope>NUCLEOTIDE SEQUENCE [LARGE SCALE GENOMIC DNA]</scope>
    <source>
        <strain evidence="1 2">SM1701</strain>
    </source>
</reference>
<evidence type="ECO:0000313" key="2">
    <source>
        <dbReference type="Proteomes" id="UP000249248"/>
    </source>
</evidence>
<name>A0A2W1NCI3_9FLAO</name>
<dbReference type="RefSeq" id="WP_111063199.1">
    <property type="nucleotide sequence ID" value="NZ_JBHUCU010000032.1"/>
</dbReference>
<proteinExistence type="predicted"/>
<dbReference type="EMBL" id="QKSB01000005">
    <property type="protein sequence ID" value="PZE17075.1"/>
    <property type="molecule type" value="Genomic_DNA"/>
</dbReference>
<organism evidence="1 2">
    <name type="scientific">Putridiphycobacter roseus</name>
    <dbReference type="NCBI Taxonomy" id="2219161"/>
    <lineage>
        <taxon>Bacteria</taxon>
        <taxon>Pseudomonadati</taxon>
        <taxon>Bacteroidota</taxon>
        <taxon>Flavobacteriia</taxon>
        <taxon>Flavobacteriales</taxon>
        <taxon>Crocinitomicaceae</taxon>
        <taxon>Putridiphycobacter</taxon>
    </lineage>
</organism>
<protein>
    <submittedName>
        <fullName evidence="1">Uncharacterized protein</fullName>
    </submittedName>
</protein>
<dbReference type="AlphaFoldDB" id="A0A2W1NCI3"/>
<accession>A0A2W1NCI3</accession>
<gene>
    <name evidence="1" type="ORF">DNU06_10040</name>
</gene>
<evidence type="ECO:0000313" key="1">
    <source>
        <dbReference type="EMBL" id="PZE17075.1"/>
    </source>
</evidence>
<sequence length="120" mass="14079">MPTKKLIDQLFEQKRLVSQRPRNKKTFEPVDFEDFFKLHTQQVAILESVGLGITDENLGLFEQIDIETAREFVEFDQKKLRDKLINELVKQGGPIVPVEANDKEEWDKLVNFFNSLKIPF</sequence>
<keyword evidence="2" id="KW-1185">Reference proteome</keyword>
<comment type="caution">
    <text evidence="1">The sequence shown here is derived from an EMBL/GenBank/DDBJ whole genome shotgun (WGS) entry which is preliminary data.</text>
</comment>
<dbReference type="Proteomes" id="UP000249248">
    <property type="component" value="Unassembled WGS sequence"/>
</dbReference>